<protein>
    <submittedName>
        <fullName evidence="2">Uncharacterized protein</fullName>
    </submittedName>
</protein>
<dbReference type="Proteomes" id="UP000236178">
    <property type="component" value="Unassembled WGS sequence"/>
</dbReference>
<feature type="transmembrane region" description="Helical" evidence="1">
    <location>
        <begin position="26"/>
        <end position="44"/>
    </location>
</feature>
<keyword evidence="3" id="KW-1185">Reference proteome</keyword>
<gene>
    <name evidence="2" type="ORF">CW362_19890</name>
</gene>
<name>A0A2I0SN21_9ACTN</name>
<keyword evidence="1" id="KW-1133">Transmembrane helix</keyword>
<organism evidence="2 3">
    <name type="scientific">Streptomyces populi</name>
    <dbReference type="NCBI Taxonomy" id="2058924"/>
    <lineage>
        <taxon>Bacteria</taxon>
        <taxon>Bacillati</taxon>
        <taxon>Actinomycetota</taxon>
        <taxon>Actinomycetes</taxon>
        <taxon>Kitasatosporales</taxon>
        <taxon>Streptomycetaceae</taxon>
        <taxon>Streptomyces</taxon>
    </lineage>
</organism>
<evidence type="ECO:0000313" key="2">
    <source>
        <dbReference type="EMBL" id="PKT71310.1"/>
    </source>
</evidence>
<proteinExistence type="predicted"/>
<keyword evidence="1" id="KW-0812">Transmembrane</keyword>
<feature type="transmembrane region" description="Helical" evidence="1">
    <location>
        <begin position="56"/>
        <end position="74"/>
    </location>
</feature>
<reference evidence="2 3" key="1">
    <citation type="submission" date="2017-12" db="EMBL/GenBank/DDBJ databases">
        <title>Streptomyces populusis sp. nov., a novel endophytic actinobacterium isolated from stems of Populus adenopoda Maxim.</title>
        <authorList>
            <person name="Wang Z."/>
        </authorList>
    </citation>
    <scope>NUCLEOTIDE SEQUENCE [LARGE SCALE GENOMIC DNA]</scope>
    <source>
        <strain evidence="2 3">A249</strain>
    </source>
</reference>
<dbReference type="OrthoDB" id="3384074at2"/>
<evidence type="ECO:0000313" key="3">
    <source>
        <dbReference type="Proteomes" id="UP000236178"/>
    </source>
</evidence>
<feature type="transmembrane region" description="Helical" evidence="1">
    <location>
        <begin position="94"/>
        <end position="115"/>
    </location>
</feature>
<comment type="caution">
    <text evidence="2">The sequence shown here is derived from an EMBL/GenBank/DDBJ whole genome shotgun (WGS) entry which is preliminary data.</text>
</comment>
<dbReference type="EMBL" id="PJOS01000036">
    <property type="protein sequence ID" value="PKT71310.1"/>
    <property type="molecule type" value="Genomic_DNA"/>
</dbReference>
<evidence type="ECO:0000256" key="1">
    <source>
        <dbReference type="SAM" id="Phobius"/>
    </source>
</evidence>
<keyword evidence="1" id="KW-0472">Membrane</keyword>
<sequence>MLTILGTLFAVAPTVVWVTIARTRSVGFTIGGVLLTGAGLLISVQQGWIDAPRPDAHLVFTALAPLLIACGAGLEGRHEGSPPPEWIPRRNAAIGFLGTQFALTLAVGLLYALMISEGSDAPSSKALPSLPPGITMVDEGTSCGSGGCWRAATVTSEDGLSRPEIIRELGLQRESCRSSGWLLDWCDVCIGARDNGENVIIYAGWGH</sequence>
<dbReference type="AlphaFoldDB" id="A0A2I0SN21"/>
<accession>A0A2I0SN21</accession>
<dbReference type="RefSeq" id="WP_103550850.1">
    <property type="nucleotide sequence ID" value="NZ_JBHJSK010000008.1"/>
</dbReference>